<dbReference type="RefSeq" id="WP_146090313.1">
    <property type="nucleotide sequence ID" value="NZ_CP033326.1"/>
</dbReference>
<keyword evidence="2" id="KW-1185">Reference proteome</keyword>
<sequence>MQHFDCRIAAASNPPRGGSDEVLGNAAGALNAGFLALRSVPLVCARIGVIDAAFSWMMGGAEGNARRGAPQLRYNGITDNVVYPRPFVGPGVTSVCSY</sequence>
<protein>
    <submittedName>
        <fullName evidence="1">Uncharacterized protein</fullName>
    </submittedName>
</protein>
<evidence type="ECO:0000313" key="2">
    <source>
        <dbReference type="Proteomes" id="UP001214201"/>
    </source>
</evidence>
<dbReference type="EMBL" id="CP082214">
    <property type="protein sequence ID" value="WDM70533.1"/>
    <property type="molecule type" value="Genomic_DNA"/>
</dbReference>
<accession>A0ABY7Y9I4</accession>
<evidence type="ECO:0000313" key="1">
    <source>
        <dbReference type="EMBL" id="WDM70533.1"/>
    </source>
</evidence>
<proteinExistence type="predicted"/>
<reference evidence="1 2" key="1">
    <citation type="submission" date="2021-08" db="EMBL/GenBank/DDBJ databases">
        <title>Genome sequences of Xanthomonas cucurbitae isolates from 5 Midwestern US states.</title>
        <authorList>
            <person name="Hind S.R."/>
        </authorList>
    </citation>
    <scope>NUCLEOTIDE SEQUENCE [LARGE SCALE GENOMIC DNA]</scope>
    <source>
        <strain evidence="1 2">OH_261</strain>
    </source>
</reference>
<organism evidence="1 2">
    <name type="scientific">Xanthomonas cucurbitae</name>
    <dbReference type="NCBI Taxonomy" id="56453"/>
    <lineage>
        <taxon>Bacteria</taxon>
        <taxon>Pseudomonadati</taxon>
        <taxon>Pseudomonadota</taxon>
        <taxon>Gammaproteobacteria</taxon>
        <taxon>Lysobacterales</taxon>
        <taxon>Lysobacteraceae</taxon>
        <taxon>Xanthomonas</taxon>
    </lineage>
</organism>
<dbReference type="Proteomes" id="UP001214201">
    <property type="component" value="Chromosome"/>
</dbReference>
<gene>
    <name evidence="1" type="ORF">K6978_14060</name>
</gene>
<name>A0ABY7Y9I4_9XANT</name>